<dbReference type="STRING" id="7244.A0A0Q9WBG6"/>
<organism evidence="1 2">
    <name type="scientific">Drosophila virilis</name>
    <name type="common">Fruit fly</name>
    <dbReference type="NCBI Taxonomy" id="7244"/>
    <lineage>
        <taxon>Eukaryota</taxon>
        <taxon>Metazoa</taxon>
        <taxon>Ecdysozoa</taxon>
        <taxon>Arthropoda</taxon>
        <taxon>Hexapoda</taxon>
        <taxon>Insecta</taxon>
        <taxon>Pterygota</taxon>
        <taxon>Neoptera</taxon>
        <taxon>Endopterygota</taxon>
        <taxon>Diptera</taxon>
        <taxon>Brachycera</taxon>
        <taxon>Muscomorpha</taxon>
        <taxon>Ephydroidea</taxon>
        <taxon>Drosophilidae</taxon>
        <taxon>Drosophila</taxon>
    </lineage>
</organism>
<keyword evidence="2" id="KW-1185">Reference proteome</keyword>
<sequence>MDKVWIDKARYDNAEKMYHEWLCNVTKPNNCSFLVSEIAKAREHIQTSLEKGRPQFPYHAVWYNCPLKQIL</sequence>
<accession>A0A0Q9WBG6</accession>
<name>A0A0Q9WBG6_DROVI</name>
<gene>
    <name evidence="1" type="primary">Dvir\GJ27115</name>
    <name evidence="1" type="ORF">Dvir_GJ27115</name>
</gene>
<evidence type="ECO:0000313" key="2">
    <source>
        <dbReference type="Proteomes" id="UP000008792"/>
    </source>
</evidence>
<dbReference type="KEGG" id="dvi:26531885"/>
<reference evidence="1 2" key="1">
    <citation type="journal article" date="2007" name="Nature">
        <title>Evolution of genes and genomes on the Drosophila phylogeny.</title>
        <authorList>
            <consortium name="Drosophila 12 Genomes Consortium"/>
            <person name="Clark A.G."/>
            <person name="Eisen M.B."/>
            <person name="Smith D.R."/>
            <person name="Bergman C.M."/>
            <person name="Oliver B."/>
            <person name="Markow T.A."/>
            <person name="Kaufman T.C."/>
            <person name="Kellis M."/>
            <person name="Gelbart W."/>
            <person name="Iyer V.N."/>
            <person name="Pollard D.A."/>
            <person name="Sackton T.B."/>
            <person name="Larracuente A.M."/>
            <person name="Singh N.D."/>
            <person name="Abad J.P."/>
            <person name="Abt D.N."/>
            <person name="Adryan B."/>
            <person name="Aguade M."/>
            <person name="Akashi H."/>
            <person name="Anderson W.W."/>
            <person name="Aquadro C.F."/>
            <person name="Ardell D.H."/>
            <person name="Arguello R."/>
            <person name="Artieri C.G."/>
            <person name="Barbash D.A."/>
            <person name="Barker D."/>
            <person name="Barsanti P."/>
            <person name="Batterham P."/>
            <person name="Batzoglou S."/>
            <person name="Begun D."/>
            <person name="Bhutkar A."/>
            <person name="Blanco E."/>
            <person name="Bosak S.A."/>
            <person name="Bradley R.K."/>
            <person name="Brand A.D."/>
            <person name="Brent M.R."/>
            <person name="Brooks A.N."/>
            <person name="Brown R.H."/>
            <person name="Butlin R.K."/>
            <person name="Caggese C."/>
            <person name="Calvi B.R."/>
            <person name="Bernardo de Carvalho A."/>
            <person name="Caspi A."/>
            <person name="Castrezana S."/>
            <person name="Celniker S.E."/>
            <person name="Chang J.L."/>
            <person name="Chapple C."/>
            <person name="Chatterji S."/>
            <person name="Chinwalla A."/>
            <person name="Civetta A."/>
            <person name="Clifton S.W."/>
            <person name="Comeron J.M."/>
            <person name="Costello J.C."/>
            <person name="Coyne J.A."/>
            <person name="Daub J."/>
            <person name="David R.G."/>
            <person name="Delcher A.L."/>
            <person name="Delehaunty K."/>
            <person name="Do C.B."/>
            <person name="Ebling H."/>
            <person name="Edwards K."/>
            <person name="Eickbush T."/>
            <person name="Evans J.D."/>
            <person name="Filipski A."/>
            <person name="Findeiss S."/>
            <person name="Freyhult E."/>
            <person name="Fulton L."/>
            <person name="Fulton R."/>
            <person name="Garcia A.C."/>
            <person name="Gardiner A."/>
            <person name="Garfield D.A."/>
            <person name="Garvin B.E."/>
            <person name="Gibson G."/>
            <person name="Gilbert D."/>
            <person name="Gnerre S."/>
            <person name="Godfrey J."/>
            <person name="Good R."/>
            <person name="Gotea V."/>
            <person name="Gravely B."/>
            <person name="Greenberg A.J."/>
            <person name="Griffiths-Jones S."/>
            <person name="Gross S."/>
            <person name="Guigo R."/>
            <person name="Gustafson E.A."/>
            <person name="Haerty W."/>
            <person name="Hahn M.W."/>
            <person name="Halligan D.L."/>
            <person name="Halpern A.L."/>
            <person name="Halter G.M."/>
            <person name="Han M.V."/>
            <person name="Heger A."/>
            <person name="Hillier L."/>
            <person name="Hinrichs A.S."/>
            <person name="Holmes I."/>
            <person name="Hoskins R.A."/>
            <person name="Hubisz M.J."/>
            <person name="Hultmark D."/>
            <person name="Huntley M.A."/>
            <person name="Jaffe D.B."/>
            <person name="Jagadeeshan S."/>
            <person name="Jeck W.R."/>
            <person name="Johnson J."/>
            <person name="Jones C.D."/>
            <person name="Jordan W.C."/>
            <person name="Karpen G.H."/>
            <person name="Kataoka E."/>
            <person name="Keightley P.D."/>
            <person name="Kheradpour P."/>
            <person name="Kirkness E.F."/>
            <person name="Koerich L.B."/>
            <person name="Kristiansen K."/>
            <person name="Kudrna D."/>
            <person name="Kulathinal R.J."/>
            <person name="Kumar S."/>
            <person name="Kwok R."/>
            <person name="Lander E."/>
            <person name="Langley C.H."/>
            <person name="Lapoint R."/>
            <person name="Lazzaro B.P."/>
            <person name="Lee S.J."/>
            <person name="Levesque L."/>
            <person name="Li R."/>
            <person name="Lin C.F."/>
            <person name="Lin M.F."/>
            <person name="Lindblad-Toh K."/>
            <person name="Llopart A."/>
            <person name="Long M."/>
            <person name="Low L."/>
            <person name="Lozovsky E."/>
            <person name="Lu J."/>
            <person name="Luo M."/>
            <person name="Machado C.A."/>
            <person name="Makalowski W."/>
            <person name="Marzo M."/>
            <person name="Matsuda M."/>
            <person name="Matzkin L."/>
            <person name="McAllister B."/>
            <person name="McBride C.S."/>
            <person name="McKernan B."/>
            <person name="McKernan K."/>
            <person name="Mendez-Lago M."/>
            <person name="Minx P."/>
            <person name="Mollenhauer M.U."/>
            <person name="Montooth K."/>
            <person name="Mount S.M."/>
            <person name="Mu X."/>
            <person name="Myers E."/>
            <person name="Negre B."/>
            <person name="Newfeld S."/>
            <person name="Nielsen R."/>
            <person name="Noor M.A."/>
            <person name="O'Grady P."/>
            <person name="Pachter L."/>
            <person name="Papaceit M."/>
            <person name="Parisi M.J."/>
            <person name="Parisi M."/>
            <person name="Parts L."/>
            <person name="Pedersen J.S."/>
            <person name="Pesole G."/>
            <person name="Phillippy A.M."/>
            <person name="Ponting C.P."/>
            <person name="Pop M."/>
            <person name="Porcelli D."/>
            <person name="Powell J.R."/>
            <person name="Prohaska S."/>
            <person name="Pruitt K."/>
            <person name="Puig M."/>
            <person name="Quesneville H."/>
            <person name="Ram K.R."/>
            <person name="Rand D."/>
            <person name="Rasmussen M.D."/>
            <person name="Reed L.K."/>
            <person name="Reenan R."/>
            <person name="Reily A."/>
            <person name="Remington K.A."/>
            <person name="Rieger T.T."/>
            <person name="Ritchie M.G."/>
            <person name="Robin C."/>
            <person name="Rogers Y.H."/>
            <person name="Rohde C."/>
            <person name="Rozas J."/>
            <person name="Rubenfield M.J."/>
            <person name="Ruiz A."/>
            <person name="Russo S."/>
            <person name="Salzberg S.L."/>
            <person name="Sanchez-Gracia A."/>
            <person name="Saranga D.J."/>
            <person name="Sato H."/>
            <person name="Schaeffer S.W."/>
            <person name="Schatz M.C."/>
            <person name="Schlenke T."/>
            <person name="Schwartz R."/>
            <person name="Segarra C."/>
            <person name="Singh R.S."/>
            <person name="Sirot L."/>
            <person name="Sirota M."/>
            <person name="Sisneros N.B."/>
            <person name="Smith C.D."/>
            <person name="Smith T.F."/>
            <person name="Spieth J."/>
            <person name="Stage D.E."/>
            <person name="Stark A."/>
            <person name="Stephan W."/>
            <person name="Strausberg R.L."/>
            <person name="Strempel S."/>
            <person name="Sturgill D."/>
            <person name="Sutton G."/>
            <person name="Sutton G.G."/>
            <person name="Tao W."/>
            <person name="Teichmann S."/>
            <person name="Tobari Y.N."/>
            <person name="Tomimura Y."/>
            <person name="Tsolas J.M."/>
            <person name="Valente V.L."/>
            <person name="Venter E."/>
            <person name="Venter J.C."/>
            <person name="Vicario S."/>
            <person name="Vieira F.G."/>
            <person name="Vilella A.J."/>
            <person name="Villasante A."/>
            <person name="Walenz B."/>
            <person name="Wang J."/>
            <person name="Wasserman M."/>
            <person name="Watts T."/>
            <person name="Wilson D."/>
            <person name="Wilson R.K."/>
            <person name="Wing R.A."/>
            <person name="Wolfner M.F."/>
            <person name="Wong A."/>
            <person name="Wong G.K."/>
            <person name="Wu C.I."/>
            <person name="Wu G."/>
            <person name="Yamamoto D."/>
            <person name="Yang H.P."/>
            <person name="Yang S.P."/>
            <person name="Yorke J.A."/>
            <person name="Yoshida K."/>
            <person name="Zdobnov E."/>
            <person name="Zhang P."/>
            <person name="Zhang Y."/>
            <person name="Zimin A.V."/>
            <person name="Baldwin J."/>
            <person name="Abdouelleil A."/>
            <person name="Abdulkadir J."/>
            <person name="Abebe A."/>
            <person name="Abera B."/>
            <person name="Abreu J."/>
            <person name="Acer S.C."/>
            <person name="Aftuck L."/>
            <person name="Alexander A."/>
            <person name="An P."/>
            <person name="Anderson E."/>
            <person name="Anderson S."/>
            <person name="Arachi H."/>
            <person name="Azer M."/>
            <person name="Bachantsang P."/>
            <person name="Barry A."/>
            <person name="Bayul T."/>
            <person name="Berlin A."/>
            <person name="Bessette D."/>
            <person name="Bloom T."/>
            <person name="Blye J."/>
            <person name="Boguslavskiy L."/>
            <person name="Bonnet C."/>
            <person name="Boukhgalter B."/>
            <person name="Bourzgui I."/>
            <person name="Brown A."/>
            <person name="Cahill P."/>
            <person name="Channer S."/>
            <person name="Cheshatsang Y."/>
            <person name="Chuda L."/>
            <person name="Citroen M."/>
            <person name="Collymore A."/>
            <person name="Cooke P."/>
            <person name="Costello M."/>
            <person name="D'Aco K."/>
            <person name="Daza R."/>
            <person name="De Haan G."/>
            <person name="DeGray S."/>
            <person name="DeMaso C."/>
            <person name="Dhargay N."/>
            <person name="Dooley K."/>
            <person name="Dooley E."/>
            <person name="Doricent M."/>
            <person name="Dorje P."/>
            <person name="Dorjee K."/>
            <person name="Dupes A."/>
            <person name="Elong R."/>
            <person name="Falk J."/>
            <person name="Farina A."/>
            <person name="Faro S."/>
            <person name="Ferguson D."/>
            <person name="Fisher S."/>
            <person name="Foley C.D."/>
            <person name="Franke A."/>
            <person name="Friedrich D."/>
            <person name="Gadbois L."/>
            <person name="Gearin G."/>
            <person name="Gearin C.R."/>
            <person name="Giannoukos G."/>
            <person name="Goode T."/>
            <person name="Graham J."/>
            <person name="Grandbois E."/>
            <person name="Grewal S."/>
            <person name="Gyaltsen K."/>
            <person name="Hafez N."/>
            <person name="Hagos B."/>
            <person name="Hall J."/>
            <person name="Henson C."/>
            <person name="Hollinger A."/>
            <person name="Honan T."/>
            <person name="Huard M.D."/>
            <person name="Hughes L."/>
            <person name="Hurhula B."/>
            <person name="Husby M.E."/>
            <person name="Kamat A."/>
            <person name="Kanga B."/>
            <person name="Kashin S."/>
            <person name="Khazanovich D."/>
            <person name="Kisner P."/>
            <person name="Lance K."/>
            <person name="Lara M."/>
            <person name="Lee W."/>
            <person name="Lennon N."/>
            <person name="Letendre F."/>
            <person name="LeVine R."/>
            <person name="Lipovsky A."/>
            <person name="Liu X."/>
            <person name="Liu J."/>
            <person name="Liu S."/>
            <person name="Lokyitsang T."/>
            <person name="Lokyitsang Y."/>
            <person name="Lubonja R."/>
            <person name="Lui A."/>
            <person name="MacDonald P."/>
            <person name="Magnisalis V."/>
            <person name="Maru K."/>
            <person name="Matthews C."/>
            <person name="McCusker W."/>
            <person name="McDonough S."/>
            <person name="Mehta T."/>
            <person name="Meldrim J."/>
            <person name="Meneus L."/>
            <person name="Mihai O."/>
            <person name="Mihalev A."/>
            <person name="Mihova T."/>
            <person name="Mittelman R."/>
            <person name="Mlenga V."/>
            <person name="Montmayeur A."/>
            <person name="Mulrain L."/>
            <person name="Navidi A."/>
            <person name="Naylor J."/>
            <person name="Negash T."/>
            <person name="Nguyen T."/>
            <person name="Nguyen N."/>
            <person name="Nicol R."/>
            <person name="Norbu C."/>
            <person name="Norbu N."/>
            <person name="Novod N."/>
            <person name="O'Neill B."/>
            <person name="Osman S."/>
            <person name="Markiewicz E."/>
            <person name="Oyono O.L."/>
            <person name="Patti C."/>
            <person name="Phunkhang P."/>
            <person name="Pierre F."/>
            <person name="Priest M."/>
            <person name="Raghuraman S."/>
            <person name="Rege F."/>
            <person name="Reyes R."/>
            <person name="Rise C."/>
            <person name="Rogov P."/>
            <person name="Ross K."/>
            <person name="Ryan E."/>
            <person name="Settipalli S."/>
            <person name="Shea T."/>
            <person name="Sherpa N."/>
            <person name="Shi L."/>
            <person name="Shih D."/>
            <person name="Sparrow T."/>
            <person name="Spaulding J."/>
            <person name="Stalker J."/>
            <person name="Stange-Thomann N."/>
            <person name="Stavropoulos S."/>
            <person name="Stone C."/>
            <person name="Strader C."/>
            <person name="Tesfaye S."/>
            <person name="Thomson T."/>
            <person name="Thoulutsang Y."/>
            <person name="Thoulutsang D."/>
            <person name="Topham K."/>
            <person name="Topping I."/>
            <person name="Tsamla T."/>
            <person name="Vassiliev H."/>
            <person name="Vo A."/>
            <person name="Wangchuk T."/>
            <person name="Wangdi T."/>
            <person name="Weiand M."/>
            <person name="Wilkinson J."/>
            <person name="Wilson A."/>
            <person name="Yadav S."/>
            <person name="Young G."/>
            <person name="Yu Q."/>
            <person name="Zembek L."/>
            <person name="Zhong D."/>
            <person name="Zimmer A."/>
            <person name="Zwirko Z."/>
            <person name="Jaffe D.B."/>
            <person name="Alvarez P."/>
            <person name="Brockman W."/>
            <person name="Butler J."/>
            <person name="Chin C."/>
            <person name="Gnerre S."/>
            <person name="Grabherr M."/>
            <person name="Kleber M."/>
            <person name="Mauceli E."/>
            <person name="MacCallum I."/>
        </authorList>
    </citation>
    <scope>NUCLEOTIDE SEQUENCE [LARGE SCALE GENOMIC DNA]</scope>
    <source>
        <strain evidence="2">Tucson 15010-1051.87</strain>
    </source>
</reference>
<dbReference type="EMBL" id="CH940671">
    <property type="protein sequence ID" value="KRF78171.1"/>
    <property type="molecule type" value="Genomic_DNA"/>
</dbReference>
<evidence type="ECO:0000313" key="1">
    <source>
        <dbReference type="EMBL" id="KRF78171.1"/>
    </source>
</evidence>
<dbReference type="AlphaFoldDB" id="A0A0Q9WBG6"/>
<dbReference type="Proteomes" id="UP000008792">
    <property type="component" value="Unassembled WGS sequence"/>
</dbReference>
<protein>
    <submittedName>
        <fullName evidence="1">Uncharacterized protein, isoform A</fullName>
    </submittedName>
</protein>
<dbReference type="OrthoDB" id="331763at2759"/>
<proteinExistence type="predicted"/>
<dbReference type="InParanoid" id="A0A0Q9WBG6"/>